<dbReference type="SUPFAM" id="SSF102400">
    <property type="entry name" value="DNA polymerase III chi subunit"/>
    <property type="match status" value="1"/>
</dbReference>
<dbReference type="AlphaFoldDB" id="A0A844GE14"/>
<dbReference type="EMBL" id="WLYX01000001">
    <property type="protein sequence ID" value="MTD33889.1"/>
    <property type="molecule type" value="Genomic_DNA"/>
</dbReference>
<dbReference type="GO" id="GO:0032298">
    <property type="term" value="P:positive regulation of DNA-templated DNA replication initiation"/>
    <property type="evidence" value="ECO:0007669"/>
    <property type="project" value="TreeGrafter"/>
</dbReference>
<sequence length="140" mass="15996">MTQIDFYTNVANPQDFACRLAATVYRKGERLLVWLENQQALETFSNRLWCVGDTQFVPHCTMTADEAADTPVWLTLSLPDTLTHPVLLNLAPELPDHPEHFSRLLEIVGCDEASLAKARVRFKAYRANGYEIEHHDMSHK</sequence>
<dbReference type="Pfam" id="PF04364">
    <property type="entry name" value="DNA_pol3_chi"/>
    <property type="match status" value="1"/>
</dbReference>
<keyword evidence="2" id="KW-1185">Reference proteome</keyword>
<proteinExistence type="predicted"/>
<protein>
    <submittedName>
        <fullName evidence="1">DNA polymerase III subunit chi</fullName>
    </submittedName>
</protein>
<gene>
    <name evidence="1" type="ORF">GKE73_15545</name>
</gene>
<dbReference type="InterPro" id="IPR007459">
    <property type="entry name" value="DNA_pol3_chi"/>
</dbReference>
<dbReference type="PANTHER" id="PTHR38767:SF1">
    <property type="entry name" value="DNA POLYMERASE III SUBUNIT CHI"/>
    <property type="match status" value="1"/>
</dbReference>
<organism evidence="1 2">
    <name type="scientific">Paludibacterium denitrificans</name>
    <dbReference type="NCBI Taxonomy" id="2675226"/>
    <lineage>
        <taxon>Bacteria</taxon>
        <taxon>Pseudomonadati</taxon>
        <taxon>Pseudomonadota</taxon>
        <taxon>Betaproteobacteria</taxon>
        <taxon>Neisseriales</taxon>
        <taxon>Chromobacteriaceae</taxon>
        <taxon>Paludibacterium</taxon>
    </lineage>
</organism>
<dbReference type="GO" id="GO:0003677">
    <property type="term" value="F:DNA binding"/>
    <property type="evidence" value="ECO:0007669"/>
    <property type="project" value="InterPro"/>
</dbReference>
<dbReference type="PANTHER" id="PTHR38767">
    <property type="entry name" value="DNA POLYMERASE III SUBUNIT CHI"/>
    <property type="match status" value="1"/>
</dbReference>
<dbReference type="GO" id="GO:0003887">
    <property type="term" value="F:DNA-directed DNA polymerase activity"/>
    <property type="evidence" value="ECO:0007669"/>
    <property type="project" value="InterPro"/>
</dbReference>
<evidence type="ECO:0000313" key="1">
    <source>
        <dbReference type="EMBL" id="MTD33889.1"/>
    </source>
</evidence>
<reference evidence="1 2" key="1">
    <citation type="submission" date="2019-11" db="EMBL/GenBank/DDBJ databases">
        <title>Draft genome sequence of Paludibacterium sp. dN18-1.</title>
        <authorList>
            <person name="Im W.-T."/>
        </authorList>
    </citation>
    <scope>NUCLEOTIDE SEQUENCE [LARGE SCALE GENOMIC DNA]</scope>
    <source>
        <strain evidence="2">dN 18-1</strain>
    </source>
</reference>
<evidence type="ECO:0000313" key="2">
    <source>
        <dbReference type="Proteomes" id="UP000446658"/>
    </source>
</evidence>
<dbReference type="Proteomes" id="UP000446658">
    <property type="component" value="Unassembled WGS sequence"/>
</dbReference>
<dbReference type="Gene3D" id="3.40.50.10110">
    <property type="entry name" value="DNA polymerase III subunit chi"/>
    <property type="match status" value="1"/>
</dbReference>
<dbReference type="InterPro" id="IPR036768">
    <property type="entry name" value="PolIII_chi_sf"/>
</dbReference>
<dbReference type="GO" id="GO:0006260">
    <property type="term" value="P:DNA replication"/>
    <property type="evidence" value="ECO:0007669"/>
    <property type="project" value="InterPro"/>
</dbReference>
<name>A0A844GE14_9NEIS</name>
<accession>A0A844GE14</accession>
<comment type="caution">
    <text evidence="1">The sequence shown here is derived from an EMBL/GenBank/DDBJ whole genome shotgun (WGS) entry which is preliminary data.</text>
</comment>